<reference evidence="2 3" key="1">
    <citation type="submission" date="2017-03" db="EMBL/GenBank/DDBJ databases">
        <title>Genome sequence of Sphingomonas dokdonensis DSM 21029.</title>
        <authorList>
            <person name="Poehlein A."/>
            <person name="Wuebbeler J.H."/>
            <person name="Steinbuechel A."/>
            <person name="Daniel R."/>
        </authorList>
    </citation>
    <scope>NUCLEOTIDE SEQUENCE [LARGE SCALE GENOMIC DNA]</scope>
    <source>
        <strain evidence="2 3">DSM 21029</strain>
    </source>
</reference>
<dbReference type="InterPro" id="IPR004843">
    <property type="entry name" value="Calcineurin-like_PHP"/>
</dbReference>
<dbReference type="Proteomes" id="UP000197290">
    <property type="component" value="Unassembled WGS sequence"/>
</dbReference>
<dbReference type="InterPro" id="IPR050126">
    <property type="entry name" value="Ap4A_hydrolase"/>
</dbReference>
<dbReference type="SUPFAM" id="SSF56300">
    <property type="entry name" value="Metallo-dependent phosphatases"/>
    <property type="match status" value="1"/>
</dbReference>
<dbReference type="GO" id="GO:0110154">
    <property type="term" value="P:RNA decapping"/>
    <property type="evidence" value="ECO:0007669"/>
    <property type="project" value="TreeGrafter"/>
</dbReference>
<dbReference type="Gene3D" id="3.60.21.10">
    <property type="match status" value="1"/>
</dbReference>
<evidence type="ECO:0000313" key="2">
    <source>
        <dbReference type="EMBL" id="OWK33264.1"/>
    </source>
</evidence>
<dbReference type="RefSeq" id="WP_088365552.1">
    <property type="nucleotide sequence ID" value="NZ_NBBI01000001.1"/>
</dbReference>
<accession>A0A245ZU47</accession>
<dbReference type="GO" id="GO:0008803">
    <property type="term" value="F:bis(5'-nucleosyl)-tetraphosphatase (symmetrical) activity"/>
    <property type="evidence" value="ECO:0007669"/>
    <property type="project" value="TreeGrafter"/>
</dbReference>
<dbReference type="GO" id="GO:0005737">
    <property type="term" value="C:cytoplasm"/>
    <property type="evidence" value="ECO:0007669"/>
    <property type="project" value="TreeGrafter"/>
</dbReference>
<dbReference type="CDD" id="cd00144">
    <property type="entry name" value="MPP_PPP_family"/>
    <property type="match status" value="1"/>
</dbReference>
<dbReference type="PANTHER" id="PTHR42850:SF4">
    <property type="entry name" value="ZINC-DEPENDENT ENDOPOLYPHOSPHATASE"/>
    <property type="match status" value="1"/>
</dbReference>
<evidence type="ECO:0000313" key="3">
    <source>
        <dbReference type="Proteomes" id="UP000197290"/>
    </source>
</evidence>
<dbReference type="GO" id="GO:0004722">
    <property type="term" value="F:protein serine/threonine phosphatase activity"/>
    <property type="evidence" value="ECO:0007669"/>
    <property type="project" value="UniProtKB-EC"/>
</dbReference>
<dbReference type="PANTHER" id="PTHR42850">
    <property type="entry name" value="METALLOPHOSPHOESTERASE"/>
    <property type="match status" value="1"/>
</dbReference>
<feature type="domain" description="Calcineurin-like phosphoesterase" evidence="1">
    <location>
        <begin position="23"/>
        <end position="212"/>
    </location>
</feature>
<keyword evidence="3" id="KW-1185">Reference proteome</keyword>
<dbReference type="OrthoDB" id="9807890at2"/>
<name>A0A245ZU47_9SPHN</name>
<organism evidence="2 3">
    <name type="scientific">Sphingomonas dokdonensis</name>
    <dbReference type="NCBI Taxonomy" id="344880"/>
    <lineage>
        <taxon>Bacteria</taxon>
        <taxon>Pseudomonadati</taxon>
        <taxon>Pseudomonadota</taxon>
        <taxon>Alphaproteobacteria</taxon>
        <taxon>Sphingomonadales</taxon>
        <taxon>Sphingomonadaceae</taxon>
        <taxon>Sphingomonas</taxon>
    </lineage>
</organism>
<protein>
    <submittedName>
        <fullName evidence="2">Serine/threonine-protein phosphatase 1</fullName>
        <ecNumber evidence="2">3.1.3.16</ecNumber>
    </submittedName>
</protein>
<comment type="caution">
    <text evidence="2">The sequence shown here is derived from an EMBL/GenBank/DDBJ whole genome shotgun (WGS) entry which is preliminary data.</text>
</comment>
<evidence type="ECO:0000259" key="1">
    <source>
        <dbReference type="Pfam" id="PF00149"/>
    </source>
</evidence>
<gene>
    <name evidence="2" type="primary">pphA_1</name>
    <name evidence="2" type="ORF">SPDO_01390</name>
</gene>
<proteinExistence type="predicted"/>
<dbReference type="AlphaFoldDB" id="A0A245ZU47"/>
<dbReference type="InterPro" id="IPR029052">
    <property type="entry name" value="Metallo-depent_PP-like"/>
</dbReference>
<keyword evidence="2" id="KW-0378">Hydrolase</keyword>
<sequence length="260" mass="28388">MLSRLFPRRRPEPIQAELPAGRRIYAIGDIHGRLDLLDALLAQIEKDDAARGGAQTGIIFLGDLVDRGSDSAGVVDRVRTLCAERPDTRCLSGNHEEIFLGAYDGNGDLIRLLLRAGGFETLVSYGLDPQAIDQASVAELAEMMAGAIPGADIAFLRGLDDYLVEGDYLFVHAGIRPGVALDQQSTNDLRWIRQPFLDFSGNHGKLVVHGHTITDDVDERANRIGIDTGAYRTGRLTALGLEGQHRWYLNTDEISQVAAE</sequence>
<dbReference type="Pfam" id="PF00149">
    <property type="entry name" value="Metallophos"/>
    <property type="match status" value="1"/>
</dbReference>
<dbReference type="EC" id="3.1.3.16" evidence="2"/>
<dbReference type="EMBL" id="NBBI01000001">
    <property type="protein sequence ID" value="OWK33264.1"/>
    <property type="molecule type" value="Genomic_DNA"/>
</dbReference>